<dbReference type="EMBL" id="FNYD01000007">
    <property type="protein sequence ID" value="SEJ80582.1"/>
    <property type="molecule type" value="Genomic_DNA"/>
</dbReference>
<proteinExistence type="predicted"/>
<dbReference type="STRING" id="1227549.SAMN05444007_107173"/>
<reference evidence="1 2" key="1">
    <citation type="submission" date="2016-10" db="EMBL/GenBank/DDBJ databases">
        <authorList>
            <person name="de Groot N.N."/>
        </authorList>
    </citation>
    <scope>NUCLEOTIDE SEQUENCE [LARGE SCALE GENOMIC DNA]</scope>
    <source>
        <strain evidence="1 2">DSM 29340</strain>
    </source>
</reference>
<evidence type="ECO:0000313" key="1">
    <source>
        <dbReference type="EMBL" id="SEJ80582.1"/>
    </source>
</evidence>
<accession>A0A1H7C0S9</accession>
<sequence>MTDKLEKRVTALEQKLERNLVIMQKFMDQSAKRIVKLEKRFKKVEKTSVKMEKVADPRAIENNLMQMVDKALKAYDRSKS</sequence>
<organism evidence="1 2">
    <name type="scientific">Cribrihabitans marinus</name>
    <dbReference type="NCBI Taxonomy" id="1227549"/>
    <lineage>
        <taxon>Bacteria</taxon>
        <taxon>Pseudomonadati</taxon>
        <taxon>Pseudomonadota</taxon>
        <taxon>Alphaproteobacteria</taxon>
        <taxon>Rhodobacterales</taxon>
        <taxon>Paracoccaceae</taxon>
        <taxon>Cribrihabitans</taxon>
    </lineage>
</organism>
<dbReference type="Proteomes" id="UP000199379">
    <property type="component" value="Unassembled WGS sequence"/>
</dbReference>
<dbReference type="RefSeq" id="WP_092367712.1">
    <property type="nucleotide sequence ID" value="NZ_BMGV01000007.1"/>
</dbReference>
<evidence type="ECO:0000313" key="2">
    <source>
        <dbReference type="Proteomes" id="UP000199379"/>
    </source>
</evidence>
<keyword evidence="2" id="KW-1185">Reference proteome</keyword>
<protein>
    <submittedName>
        <fullName evidence="1">Uncharacterized protein</fullName>
    </submittedName>
</protein>
<gene>
    <name evidence="1" type="ORF">SAMN05444007_107173</name>
</gene>
<dbReference type="AlphaFoldDB" id="A0A1H7C0S9"/>
<name>A0A1H7C0S9_9RHOB</name>